<dbReference type="PANTHER" id="PTHR46401:SF2">
    <property type="entry name" value="GLYCOSYLTRANSFERASE WBBK-RELATED"/>
    <property type="match status" value="1"/>
</dbReference>
<gene>
    <name evidence="4" type="ORF">UX78_C0003G0059</name>
</gene>
<dbReference type="InterPro" id="IPR028098">
    <property type="entry name" value="Glyco_trans_4-like_N"/>
</dbReference>
<name>A0A0G1TRK5_9BACT</name>
<dbReference type="Gene3D" id="3.40.50.2000">
    <property type="entry name" value="Glycogen Phosphorylase B"/>
    <property type="match status" value="2"/>
</dbReference>
<evidence type="ECO:0000259" key="3">
    <source>
        <dbReference type="Pfam" id="PF13439"/>
    </source>
</evidence>
<evidence type="ECO:0000259" key="2">
    <source>
        <dbReference type="Pfam" id="PF00534"/>
    </source>
</evidence>
<sequence length="351" mass="39138">MTRVGFITSPLTSGHSGRGVGFYVKRLLPHLKSQAPNFGFEIFEIENLLKIKKLKLKIVHYPFFDLFTPSLPLISPAKTIITIHDVIPLEFPDYYPPGIKGKLALTWQKLALSRAERVITDSYASIKAIRKHLSVPHDKIKLVYLAPGLEFKPLADPKILASVLRKYRLPAKFILYVGDINWNKNLPTLAEACQKIQIPLVLVGKQVANLEQLDTSHPELSHLSNLKSQISNLTVRRLGFVPESDLVAIYNLATVYCQPSYAEGFGLPVLEAMTCGTPVICSRSHSLPEIAGDAAIFFDPYSAADLINKIIFVLSDKNLQQKLSAGGIEQAAKFTWTKTARETLQVYQEVM</sequence>
<dbReference type="InterPro" id="IPR001296">
    <property type="entry name" value="Glyco_trans_1"/>
</dbReference>
<feature type="domain" description="Glycosyltransferase subfamily 4-like N-terminal" evidence="3">
    <location>
        <begin position="41"/>
        <end position="144"/>
    </location>
</feature>
<keyword evidence="1 4" id="KW-0808">Transferase</keyword>
<proteinExistence type="predicted"/>
<accession>A0A0G1TRK5</accession>
<dbReference type="GO" id="GO:0016757">
    <property type="term" value="F:glycosyltransferase activity"/>
    <property type="evidence" value="ECO:0007669"/>
    <property type="project" value="InterPro"/>
</dbReference>
<protein>
    <submittedName>
        <fullName evidence="4">Glycosyl transferase group 1</fullName>
    </submittedName>
</protein>
<dbReference type="EMBL" id="LCNM01000003">
    <property type="protein sequence ID" value="KKU56783.1"/>
    <property type="molecule type" value="Genomic_DNA"/>
</dbReference>
<comment type="caution">
    <text evidence="4">The sequence shown here is derived from an EMBL/GenBank/DDBJ whole genome shotgun (WGS) entry which is preliminary data.</text>
</comment>
<evidence type="ECO:0000256" key="1">
    <source>
        <dbReference type="ARBA" id="ARBA00022679"/>
    </source>
</evidence>
<reference evidence="4 5" key="1">
    <citation type="journal article" date="2015" name="Nature">
        <title>rRNA introns, odd ribosomes, and small enigmatic genomes across a large radiation of phyla.</title>
        <authorList>
            <person name="Brown C.T."/>
            <person name="Hug L.A."/>
            <person name="Thomas B.C."/>
            <person name="Sharon I."/>
            <person name="Castelle C.J."/>
            <person name="Singh A."/>
            <person name="Wilkins M.J."/>
            <person name="Williams K.H."/>
            <person name="Banfield J.F."/>
        </authorList>
    </citation>
    <scope>NUCLEOTIDE SEQUENCE [LARGE SCALE GENOMIC DNA]</scope>
</reference>
<dbReference type="Pfam" id="PF00534">
    <property type="entry name" value="Glycos_transf_1"/>
    <property type="match status" value="1"/>
</dbReference>
<evidence type="ECO:0000313" key="5">
    <source>
        <dbReference type="Proteomes" id="UP000034607"/>
    </source>
</evidence>
<organism evidence="4 5">
    <name type="scientific">Candidatus Amesbacteria bacterium GW2011_GWA2_47_11</name>
    <dbReference type="NCBI Taxonomy" id="1618357"/>
    <lineage>
        <taxon>Bacteria</taxon>
        <taxon>Candidatus Amesiibacteriota</taxon>
    </lineage>
</organism>
<evidence type="ECO:0000313" key="4">
    <source>
        <dbReference type="EMBL" id="KKU56783.1"/>
    </source>
</evidence>
<dbReference type="AlphaFoldDB" id="A0A0G1TRK5"/>
<dbReference type="Proteomes" id="UP000034607">
    <property type="component" value="Unassembled WGS sequence"/>
</dbReference>
<dbReference type="Pfam" id="PF13439">
    <property type="entry name" value="Glyco_transf_4"/>
    <property type="match status" value="1"/>
</dbReference>
<feature type="domain" description="Glycosyl transferase family 1" evidence="2">
    <location>
        <begin position="171"/>
        <end position="327"/>
    </location>
</feature>
<dbReference type="PANTHER" id="PTHR46401">
    <property type="entry name" value="GLYCOSYLTRANSFERASE WBBK-RELATED"/>
    <property type="match status" value="1"/>
</dbReference>
<dbReference type="SUPFAM" id="SSF53756">
    <property type="entry name" value="UDP-Glycosyltransferase/glycogen phosphorylase"/>
    <property type="match status" value="1"/>
</dbReference>
<dbReference type="CDD" id="cd03809">
    <property type="entry name" value="GT4_MtfB-like"/>
    <property type="match status" value="1"/>
</dbReference>